<keyword evidence="1" id="KW-0805">Transcription regulation</keyword>
<dbReference type="EMBL" id="LT629772">
    <property type="protein sequence ID" value="SDS70791.1"/>
    <property type="molecule type" value="Genomic_DNA"/>
</dbReference>
<reference evidence="5 6" key="1">
    <citation type="submission" date="2016-10" db="EMBL/GenBank/DDBJ databases">
        <authorList>
            <person name="de Groot N.N."/>
        </authorList>
    </citation>
    <scope>NUCLEOTIDE SEQUENCE [LARGE SCALE GENOMIC DNA]</scope>
    <source>
        <strain evidence="5 6">DSM 21800</strain>
    </source>
</reference>
<dbReference type="InterPro" id="IPR036388">
    <property type="entry name" value="WH-like_DNA-bd_sf"/>
</dbReference>
<sequence>MALRTNWSEQVCPIARGVDVLGDAWALLILREVFAGNRRFDPIRSDLGISDAVLSRRLAELVDAGLLDKVAYAGSVRPRWEYRLTPSGADTLPVLHAVARWGAGHTTSPDPGRIMTVRCADCGTDARSADWCTGCRRPLTRSNTIWFRARDPRTPISLAE</sequence>
<dbReference type="GO" id="GO:0003677">
    <property type="term" value="F:DNA binding"/>
    <property type="evidence" value="ECO:0007669"/>
    <property type="project" value="UniProtKB-KW"/>
</dbReference>
<dbReference type="Gene3D" id="1.10.10.10">
    <property type="entry name" value="Winged helix-like DNA-binding domain superfamily/Winged helix DNA-binding domain"/>
    <property type="match status" value="1"/>
</dbReference>
<name>A0A1H1UES7_9ACTN</name>
<dbReference type="PROSITE" id="PS51118">
    <property type="entry name" value="HTH_HXLR"/>
    <property type="match status" value="1"/>
</dbReference>
<proteinExistence type="predicted"/>
<accession>A0A1H1UES7</accession>
<organism evidence="5 6">
    <name type="scientific">Microlunatus soli</name>
    <dbReference type="NCBI Taxonomy" id="630515"/>
    <lineage>
        <taxon>Bacteria</taxon>
        <taxon>Bacillati</taxon>
        <taxon>Actinomycetota</taxon>
        <taxon>Actinomycetes</taxon>
        <taxon>Propionibacteriales</taxon>
        <taxon>Propionibacteriaceae</taxon>
        <taxon>Microlunatus</taxon>
    </lineage>
</organism>
<gene>
    <name evidence="5" type="ORF">SAMN04489812_2751</name>
</gene>
<feature type="domain" description="HTH hxlR-type" evidence="4">
    <location>
        <begin position="12"/>
        <end position="110"/>
    </location>
</feature>
<keyword evidence="2 5" id="KW-0238">DNA-binding</keyword>
<evidence type="ECO:0000256" key="1">
    <source>
        <dbReference type="ARBA" id="ARBA00023015"/>
    </source>
</evidence>
<dbReference type="PANTHER" id="PTHR33204">
    <property type="entry name" value="TRANSCRIPTIONAL REGULATOR, MARR FAMILY"/>
    <property type="match status" value="1"/>
</dbReference>
<dbReference type="STRING" id="630515.SAMN04489812_2751"/>
<dbReference type="RefSeq" id="WP_091525630.1">
    <property type="nucleotide sequence ID" value="NZ_LT629772.1"/>
</dbReference>
<dbReference type="Pfam" id="PF01638">
    <property type="entry name" value="HxlR"/>
    <property type="match status" value="1"/>
</dbReference>
<dbReference type="PANTHER" id="PTHR33204:SF18">
    <property type="entry name" value="TRANSCRIPTIONAL REGULATORY PROTEIN"/>
    <property type="match status" value="1"/>
</dbReference>
<evidence type="ECO:0000313" key="6">
    <source>
        <dbReference type="Proteomes" id="UP000199103"/>
    </source>
</evidence>
<evidence type="ECO:0000313" key="5">
    <source>
        <dbReference type="EMBL" id="SDS70791.1"/>
    </source>
</evidence>
<dbReference type="InterPro" id="IPR002577">
    <property type="entry name" value="HTH_HxlR"/>
</dbReference>
<keyword evidence="6" id="KW-1185">Reference proteome</keyword>
<dbReference type="Proteomes" id="UP000199103">
    <property type="component" value="Chromosome I"/>
</dbReference>
<evidence type="ECO:0000259" key="4">
    <source>
        <dbReference type="PROSITE" id="PS51118"/>
    </source>
</evidence>
<dbReference type="AlphaFoldDB" id="A0A1H1UES7"/>
<protein>
    <submittedName>
        <fullName evidence="5">DNA-binding transcriptional regulator, HxlR family</fullName>
    </submittedName>
</protein>
<dbReference type="OrthoDB" id="9792527at2"/>
<keyword evidence="3" id="KW-0804">Transcription</keyword>
<evidence type="ECO:0000256" key="2">
    <source>
        <dbReference type="ARBA" id="ARBA00023125"/>
    </source>
</evidence>
<evidence type="ECO:0000256" key="3">
    <source>
        <dbReference type="ARBA" id="ARBA00023163"/>
    </source>
</evidence>
<dbReference type="SUPFAM" id="SSF46785">
    <property type="entry name" value="Winged helix' DNA-binding domain"/>
    <property type="match status" value="1"/>
</dbReference>
<dbReference type="InterPro" id="IPR036390">
    <property type="entry name" value="WH_DNA-bd_sf"/>
</dbReference>